<dbReference type="AlphaFoldDB" id="A0A0E3QML7"/>
<evidence type="ECO:0000313" key="1">
    <source>
        <dbReference type="EMBL" id="AKB50985.1"/>
    </source>
</evidence>
<dbReference type="PATRIC" id="fig|1434109.4.peg.2191"/>
<accession>A0A0E3QML7</accession>
<gene>
    <name evidence="1" type="ORF">MSBRW_1732</name>
</gene>
<dbReference type="KEGG" id="mbw:MSBRW_1732"/>
<organism evidence="1 2">
    <name type="scientific">Methanosarcina barkeri str. Wiesmoor</name>
    <dbReference type="NCBI Taxonomy" id="1434109"/>
    <lineage>
        <taxon>Archaea</taxon>
        <taxon>Methanobacteriati</taxon>
        <taxon>Methanobacteriota</taxon>
        <taxon>Stenosarchaea group</taxon>
        <taxon>Methanomicrobia</taxon>
        <taxon>Methanosarcinales</taxon>
        <taxon>Methanosarcinaceae</taxon>
        <taxon>Methanosarcina</taxon>
    </lineage>
</organism>
<evidence type="ECO:0000313" key="2">
    <source>
        <dbReference type="Proteomes" id="UP000033038"/>
    </source>
</evidence>
<name>A0A0E3QML7_METBA</name>
<dbReference type="GeneID" id="24823221"/>
<dbReference type="Proteomes" id="UP000033038">
    <property type="component" value="Chromosome"/>
</dbReference>
<sequence length="79" mass="8947">MVENKEKAPVFCEKFCIVCKGAREGNKICKAIQNIELKIFGKNGCIWGAARTKYYGVTPDKKLPVNSNINEQKQNGRRK</sequence>
<protein>
    <submittedName>
        <fullName evidence="1">Uncharacterized protein</fullName>
    </submittedName>
</protein>
<reference evidence="1 2" key="1">
    <citation type="submission" date="2014-07" db="EMBL/GenBank/DDBJ databases">
        <title>Methanogenic archaea and the global carbon cycle.</title>
        <authorList>
            <person name="Henriksen J.R."/>
            <person name="Luke J."/>
            <person name="Reinhart S."/>
            <person name="Benedict M.N."/>
            <person name="Youngblut N.D."/>
            <person name="Metcalf M.E."/>
            <person name="Whitaker R.J."/>
            <person name="Metcalf W.W."/>
        </authorList>
    </citation>
    <scope>NUCLEOTIDE SEQUENCE [LARGE SCALE GENOMIC DNA]</scope>
    <source>
        <strain evidence="1 2">Wiesmoor</strain>
    </source>
</reference>
<dbReference type="HOGENOM" id="CLU_2766136_0_0_2"/>
<dbReference type="RefSeq" id="WP_011307939.1">
    <property type="nucleotide sequence ID" value="NZ_CP009526.1"/>
</dbReference>
<proteinExistence type="predicted"/>
<dbReference type="EMBL" id="CP009526">
    <property type="protein sequence ID" value="AKB50985.1"/>
    <property type="molecule type" value="Genomic_DNA"/>
</dbReference>